<dbReference type="AlphaFoldDB" id="A0A173MAG1"/>
<evidence type="ECO:0000313" key="3">
    <source>
        <dbReference type="EMBL" id="SIT31724.1"/>
    </source>
</evidence>
<dbReference type="KEGG" id="fln:FLA_0527"/>
<reference evidence="4" key="1">
    <citation type="submission" date="2017-01" db="EMBL/GenBank/DDBJ databases">
        <authorList>
            <person name="Varghese N."/>
            <person name="Submissions S."/>
        </authorList>
    </citation>
    <scope>NUCLEOTIDE SEQUENCE [LARGE SCALE GENOMIC DNA]</scope>
    <source>
        <strain evidence="4">DSM 21054</strain>
    </source>
</reference>
<evidence type="ECO:0000313" key="4">
    <source>
        <dbReference type="Proteomes" id="UP000186917"/>
    </source>
</evidence>
<organism evidence="3 4">
    <name type="scientific">Filimonas lacunae</name>
    <dbReference type="NCBI Taxonomy" id="477680"/>
    <lineage>
        <taxon>Bacteria</taxon>
        <taxon>Pseudomonadati</taxon>
        <taxon>Bacteroidota</taxon>
        <taxon>Chitinophagia</taxon>
        <taxon>Chitinophagales</taxon>
        <taxon>Chitinophagaceae</taxon>
        <taxon>Filimonas</taxon>
    </lineage>
</organism>
<keyword evidence="2" id="KW-0732">Signal</keyword>
<keyword evidence="4" id="KW-1185">Reference proteome</keyword>
<dbReference type="EMBL" id="FTOR01000010">
    <property type="protein sequence ID" value="SIT31724.1"/>
    <property type="molecule type" value="Genomic_DNA"/>
</dbReference>
<feature type="signal peptide" evidence="2">
    <location>
        <begin position="1"/>
        <end position="23"/>
    </location>
</feature>
<dbReference type="STRING" id="477680.SAMN05421788_110265"/>
<evidence type="ECO:0000256" key="2">
    <source>
        <dbReference type="SAM" id="SignalP"/>
    </source>
</evidence>
<gene>
    <name evidence="3" type="ORF">SAMN05421788_110265</name>
</gene>
<sequence>MKKVIVLSAVVISSLVFSHSANAQVRFNVSINVGAQPTWVNNSNTRDADYYYIPDADCYYSVNEKMYVYRDGANWRKAPQLPGRFKNFDFRNKRVIGIKGQEAPYMHHAENRNAYNNANEKFNHQQPDRQPQRGNDNKGNNGFGRRS</sequence>
<feature type="compositionally biased region" description="Basic and acidic residues" evidence="1">
    <location>
        <begin position="121"/>
        <end position="131"/>
    </location>
</feature>
<name>A0A173MAG1_9BACT</name>
<protein>
    <submittedName>
        <fullName evidence="3">Uncharacterized protein</fullName>
    </submittedName>
</protein>
<dbReference type="RefSeq" id="WP_076381834.1">
    <property type="nucleotide sequence ID" value="NZ_AP017422.1"/>
</dbReference>
<evidence type="ECO:0000256" key="1">
    <source>
        <dbReference type="SAM" id="MobiDB-lite"/>
    </source>
</evidence>
<accession>A0A173MAG1</accession>
<proteinExistence type="predicted"/>
<dbReference type="Proteomes" id="UP000186917">
    <property type="component" value="Unassembled WGS sequence"/>
</dbReference>
<feature type="region of interest" description="Disordered" evidence="1">
    <location>
        <begin position="121"/>
        <end position="147"/>
    </location>
</feature>
<feature type="chain" id="PRO_5030022666" evidence="2">
    <location>
        <begin position="24"/>
        <end position="147"/>
    </location>
</feature>
<dbReference type="OrthoDB" id="799522at2"/>